<dbReference type="PANTHER" id="PTHR30349">
    <property type="entry name" value="PHAGE INTEGRASE-RELATED"/>
    <property type="match status" value="1"/>
</dbReference>
<dbReference type="EMBL" id="CP136422">
    <property type="protein sequence ID" value="WPX76583.1"/>
    <property type="molecule type" value="Genomic_DNA"/>
</dbReference>
<dbReference type="Gene3D" id="1.10.150.130">
    <property type="match status" value="1"/>
</dbReference>
<comment type="similarity">
    <text evidence="2">Belongs to the 'phage' integrase family.</text>
</comment>
<gene>
    <name evidence="9" type="ORF">BLCOC_49690</name>
</gene>
<evidence type="ECO:0000313" key="9">
    <source>
        <dbReference type="EMBL" id="WPX76583.1"/>
    </source>
</evidence>
<keyword evidence="3" id="KW-0229">DNA integration</keyword>
<dbReference type="InterPro" id="IPR013762">
    <property type="entry name" value="Integrase-like_cat_sf"/>
</dbReference>
<dbReference type="InterPro" id="IPR044068">
    <property type="entry name" value="CB"/>
</dbReference>
<dbReference type="SUPFAM" id="SSF56349">
    <property type="entry name" value="DNA breaking-rejoining enzymes"/>
    <property type="match status" value="1"/>
</dbReference>
<keyword evidence="5" id="KW-0233">DNA recombination</keyword>
<keyword evidence="4 6" id="KW-0238">DNA-binding</keyword>
<dbReference type="Gene3D" id="1.10.443.10">
    <property type="entry name" value="Intergrase catalytic core"/>
    <property type="match status" value="1"/>
</dbReference>
<evidence type="ECO:0000256" key="2">
    <source>
        <dbReference type="ARBA" id="ARBA00008857"/>
    </source>
</evidence>
<evidence type="ECO:0000259" key="7">
    <source>
        <dbReference type="PROSITE" id="PS51898"/>
    </source>
</evidence>
<dbReference type="CDD" id="cd01189">
    <property type="entry name" value="INT_ICEBs1_C_like"/>
    <property type="match status" value="1"/>
</dbReference>
<reference evidence="9" key="1">
    <citation type="submission" date="2023-10" db="EMBL/GenBank/DDBJ databases">
        <title>Genome sequence of Blautia coccoides DSM 935.</title>
        <authorList>
            <person name="Boeer T."/>
            <person name="Bengelsdorf F.R."/>
            <person name="Daniel R."/>
            <person name="Poehlein A."/>
        </authorList>
    </citation>
    <scope>NUCLEOTIDE SEQUENCE [LARGE SCALE GENOMIC DNA]</scope>
    <source>
        <strain evidence="9">DSM 935</strain>
    </source>
</reference>
<evidence type="ECO:0000259" key="8">
    <source>
        <dbReference type="PROSITE" id="PS51900"/>
    </source>
</evidence>
<dbReference type="Proteomes" id="UP001325248">
    <property type="component" value="Chromosome"/>
</dbReference>
<dbReference type="PROSITE" id="PS51898">
    <property type="entry name" value="TYR_RECOMBINASE"/>
    <property type="match status" value="1"/>
</dbReference>
<name>A0ABZ0UI82_9FIRM</name>
<evidence type="ECO:0000256" key="5">
    <source>
        <dbReference type="ARBA" id="ARBA00023172"/>
    </source>
</evidence>
<proteinExistence type="inferred from homology"/>
<keyword evidence="10" id="KW-1185">Reference proteome</keyword>
<evidence type="ECO:0000256" key="6">
    <source>
        <dbReference type="PROSITE-ProRule" id="PRU01248"/>
    </source>
</evidence>
<comment type="function">
    <text evidence="1">Site-specific tyrosine recombinase, which acts by catalyzing the cutting and rejoining of the recombining DNA molecules.</text>
</comment>
<dbReference type="Pfam" id="PF14659">
    <property type="entry name" value="Phage_int_SAM_3"/>
    <property type="match status" value="1"/>
</dbReference>
<dbReference type="InterPro" id="IPR004107">
    <property type="entry name" value="Integrase_SAM-like_N"/>
</dbReference>
<dbReference type="InterPro" id="IPR050090">
    <property type="entry name" value="Tyrosine_recombinase_XerCD"/>
</dbReference>
<dbReference type="InterPro" id="IPR002104">
    <property type="entry name" value="Integrase_catalytic"/>
</dbReference>
<evidence type="ECO:0000256" key="1">
    <source>
        <dbReference type="ARBA" id="ARBA00003283"/>
    </source>
</evidence>
<dbReference type="Pfam" id="PF14657">
    <property type="entry name" value="Arm-DNA-bind_4"/>
    <property type="match status" value="1"/>
</dbReference>
<dbReference type="InterPro" id="IPR028259">
    <property type="entry name" value="AP2-like_int_N"/>
</dbReference>
<dbReference type="PANTHER" id="PTHR30349:SF64">
    <property type="entry name" value="PROPHAGE INTEGRASE INTD-RELATED"/>
    <property type="match status" value="1"/>
</dbReference>
<evidence type="ECO:0000256" key="4">
    <source>
        <dbReference type="ARBA" id="ARBA00023125"/>
    </source>
</evidence>
<accession>A0ABZ0UI82</accession>
<dbReference type="InterPro" id="IPR010998">
    <property type="entry name" value="Integrase_recombinase_N"/>
</dbReference>
<protein>
    <submittedName>
        <fullName evidence="9">Prophage phiRv2 integrase</fullName>
    </submittedName>
</protein>
<dbReference type="Pfam" id="PF00589">
    <property type="entry name" value="Phage_integrase"/>
    <property type="match status" value="1"/>
</dbReference>
<evidence type="ECO:0000256" key="3">
    <source>
        <dbReference type="ARBA" id="ARBA00022908"/>
    </source>
</evidence>
<dbReference type="PROSITE" id="PS51900">
    <property type="entry name" value="CB"/>
    <property type="match status" value="1"/>
</dbReference>
<evidence type="ECO:0000313" key="10">
    <source>
        <dbReference type="Proteomes" id="UP001325248"/>
    </source>
</evidence>
<dbReference type="InterPro" id="IPR011010">
    <property type="entry name" value="DNA_brk_join_enz"/>
</dbReference>
<sequence length="361" mass="42719">MGVYKEGKNWKVQVYYKDWQGNRKRKQKRGFRTKGEAKEWERDFLQQQTQSVEIEFGNFLELYYKDMEVRLRENTMYTKRYIIDLKIKPYFEHKVLSEITVADIRNWQNELLKQNYSETYLKTINCQLGAIFNYAVRYYNLKDNPCRKAGSIGKSKGEPKDFWMQDEFETFLETVDDKPEAKMAFQFLYWTGMRIGELLALTYNDINLEEKTVSVNKSYQRLKGKDVITRPKTPKSIRVITLPDFLVEEFQEYCSHLYGIMKHERLFRFTKSYMEHCMVNGIEKSGVKRIRLHDLRHSHASMLVDMGVAPLEIAERLGHEKVETTLNTYSHLYPSTQSKLAGLLDKKYKNNSELEGDGVNG</sequence>
<organism evidence="9 10">
    <name type="scientific">Blautia producta</name>
    <dbReference type="NCBI Taxonomy" id="33035"/>
    <lineage>
        <taxon>Bacteria</taxon>
        <taxon>Bacillati</taxon>
        <taxon>Bacillota</taxon>
        <taxon>Clostridia</taxon>
        <taxon>Lachnospirales</taxon>
        <taxon>Lachnospiraceae</taxon>
        <taxon>Blautia</taxon>
    </lineage>
</organism>
<feature type="domain" description="Core-binding (CB)" evidence="8">
    <location>
        <begin position="54"/>
        <end position="136"/>
    </location>
</feature>
<feature type="domain" description="Tyr recombinase" evidence="7">
    <location>
        <begin position="158"/>
        <end position="342"/>
    </location>
</feature>